<feature type="compositionally biased region" description="Basic and acidic residues" evidence="2">
    <location>
        <begin position="1078"/>
        <end position="1093"/>
    </location>
</feature>
<reference evidence="4 5" key="1">
    <citation type="journal article" date="2015" name="Fungal Genet. Biol.">
        <title>Evolution of novel wood decay mechanisms in Agaricales revealed by the genome sequences of Fistulina hepatica and Cylindrobasidium torrendii.</title>
        <authorList>
            <person name="Floudas D."/>
            <person name="Held B.W."/>
            <person name="Riley R."/>
            <person name="Nagy L.G."/>
            <person name="Koehler G."/>
            <person name="Ransdell A.S."/>
            <person name="Younus H."/>
            <person name="Chow J."/>
            <person name="Chiniquy J."/>
            <person name="Lipzen A."/>
            <person name="Tritt A."/>
            <person name="Sun H."/>
            <person name="Haridas S."/>
            <person name="LaButti K."/>
            <person name="Ohm R.A."/>
            <person name="Kues U."/>
            <person name="Blanchette R.A."/>
            <person name="Grigoriev I.V."/>
            <person name="Minto R.E."/>
            <person name="Hibbett D.S."/>
        </authorList>
    </citation>
    <scope>NUCLEOTIDE SEQUENCE [LARGE SCALE GENOMIC DNA]</scope>
    <source>
        <strain evidence="4 5">FP15055 ss-10</strain>
    </source>
</reference>
<dbReference type="Gene3D" id="3.30.160.60">
    <property type="entry name" value="Classic Zinc Finger"/>
    <property type="match status" value="1"/>
</dbReference>
<proteinExistence type="predicted"/>
<feature type="region of interest" description="Disordered" evidence="2">
    <location>
        <begin position="1035"/>
        <end position="1178"/>
    </location>
</feature>
<feature type="compositionally biased region" description="Pro residues" evidence="2">
    <location>
        <begin position="949"/>
        <end position="963"/>
    </location>
</feature>
<feature type="compositionally biased region" description="Pro residues" evidence="2">
    <location>
        <begin position="809"/>
        <end position="823"/>
    </location>
</feature>
<feature type="compositionally biased region" description="Basic and acidic residues" evidence="2">
    <location>
        <begin position="1126"/>
        <end position="1140"/>
    </location>
</feature>
<feature type="compositionally biased region" description="Basic and acidic residues" evidence="2">
    <location>
        <begin position="359"/>
        <end position="378"/>
    </location>
</feature>
<dbReference type="PROSITE" id="PS50157">
    <property type="entry name" value="ZINC_FINGER_C2H2_2"/>
    <property type="match status" value="1"/>
</dbReference>
<feature type="compositionally biased region" description="Acidic residues" evidence="2">
    <location>
        <begin position="612"/>
        <end position="622"/>
    </location>
</feature>
<dbReference type="EMBL" id="KN880517">
    <property type="protein sequence ID" value="KIY67785.1"/>
    <property type="molecule type" value="Genomic_DNA"/>
</dbReference>
<evidence type="ECO:0000313" key="5">
    <source>
        <dbReference type="Proteomes" id="UP000054007"/>
    </source>
</evidence>
<sequence length="1178" mass="128395">MANTAPAENGVQVVGSMVMSAVREPGAGAIKVVEYTVRPARSVDQGHTERSSATAVMENERIADASRDDGHDAPRERTINQQRPVGSKPVAIQSKPLVPTANMVNGSRDKPDRLSPCIPSAPTRPSAAAVVQSGTQPVDSRTNLNHPVRPAEVDSARLDALAEACARDVDMAMEARATAAQAAIEPAANPPSAATPASNTNIAEVPQLPVEMGVQTKAMDKVVDANRSLVAQSSSAPGNSADSQDVRQEPAPGFTPVQYSRHHASASDGSESESESEGSSSSGAPHNHLPPPTFTNPFAPRQGQAHNPPGNGYTPANSGTSSAEYAMARQQRNVSFWRKPSDTNEIIDGMFVNAVPETFTHKEREKARKEQEKREGRLVKPPTKKQRAAEKKNKEPSFTFSLDKRSGVDPLPSGALITSGNGGSLVPIEEFETPSPPPTDDMDSLQVMVAPAQQIDFQAEMPGSDTGTWQPRSVYQRRFTSGGSILTAWQRNDGDPSERPYACREPGCMYRAKKSHQLRNHEERHREDRPATSSKWRHDKAGKPSIPGVAKPVPQWKYVCPHCTRFRGFQEEDQLKTHVTRAHSQPHMLGEHVFALKDSPAAWHNYGLGQNSDEDDEDDEDDGRWNEHEEAGVTEDGAVRLGPAPGSRAKGKPPRKDSQDTPPMSDDEMHESPGEGVADDAAFARRFSESDTQVKQIVGPPLRRRSELPVMLAQPTARHGGMAFLDAQRAQTQTPLPPLRPVTSFSMGKVGAGNVDWSRSAPSPGPSPSPMLRRDDGWSPSVGPYDKMPGADWNESGQRLDWRAQYGRGPPPPPPGPPVPAPPRFGGMQPPSRVEAVGSYAGKSPLDGRRPVPPFPQQQYERRTSLPGPPAFDGRVQPFEGRPIPPGFGRRPTPPAFDARPQPSPRPPPPPFERGRPPPPPSPAPEGRPQLPSFDRAFEGVQTPASPYTRPPLPPAPPSPTAPPRKTFILPVARVIRAENAPVPPIPEPSSRLNEYSRKNRTPVNGYGNGRRGEDMDIDLDIVESDMVRAPVRHAMPSPISRLPDIEMPPPSSKILLQRRESEPAIRRNDLAVAGEPAARRGSEGVWTDERTQTHVGMKRPRSPEDDRVGRRDSPGSSRLRSPSPRRRDSVDRRLPRLEDLALPSFAREQGYRSRMGEDGRVLDRLDKSFLSSRGHRA</sequence>
<dbReference type="GO" id="GO:0008270">
    <property type="term" value="F:zinc ion binding"/>
    <property type="evidence" value="ECO:0007669"/>
    <property type="project" value="UniProtKB-KW"/>
</dbReference>
<keyword evidence="5" id="KW-1185">Reference proteome</keyword>
<gene>
    <name evidence="4" type="ORF">CYLTODRAFT_443808</name>
</gene>
<feature type="region of interest" description="Disordered" evidence="2">
    <location>
        <begin position="40"/>
        <end position="147"/>
    </location>
</feature>
<name>A0A0D7BC24_9AGAR</name>
<feature type="compositionally biased region" description="Basic and acidic residues" evidence="2">
    <location>
        <begin position="1150"/>
        <end position="1168"/>
    </location>
</feature>
<feature type="compositionally biased region" description="Basic and acidic residues" evidence="2">
    <location>
        <begin position="1058"/>
        <end position="1070"/>
    </location>
</feature>
<dbReference type="Proteomes" id="UP000054007">
    <property type="component" value="Unassembled WGS sequence"/>
</dbReference>
<feature type="compositionally biased region" description="Pro residues" evidence="2">
    <location>
        <begin position="902"/>
        <end position="926"/>
    </location>
</feature>
<feature type="region of interest" description="Disordered" evidence="2">
    <location>
        <begin position="229"/>
        <end position="443"/>
    </location>
</feature>
<feature type="region of interest" description="Disordered" evidence="2">
    <location>
        <begin position="981"/>
        <end position="1015"/>
    </location>
</feature>
<dbReference type="AlphaFoldDB" id="A0A0D7BC24"/>
<feature type="compositionally biased region" description="Low complexity" evidence="2">
    <location>
        <begin position="878"/>
        <end position="901"/>
    </location>
</feature>
<feature type="region of interest" description="Disordered" evidence="2">
    <location>
        <begin position="183"/>
        <end position="208"/>
    </location>
</feature>
<protein>
    <recommendedName>
        <fullName evidence="3">C2H2-type domain-containing protein</fullName>
    </recommendedName>
</protein>
<feature type="compositionally biased region" description="Low complexity" evidence="2">
    <location>
        <begin position="183"/>
        <end position="201"/>
    </location>
</feature>
<keyword evidence="1" id="KW-0479">Metal-binding</keyword>
<keyword evidence="1" id="KW-0863">Zinc-finger</keyword>
<evidence type="ECO:0000259" key="3">
    <source>
        <dbReference type="PROSITE" id="PS50157"/>
    </source>
</evidence>
<feature type="region of interest" description="Disordered" evidence="2">
    <location>
        <begin position="605"/>
        <end position="675"/>
    </location>
</feature>
<organism evidence="4 5">
    <name type="scientific">Cylindrobasidium torrendii FP15055 ss-10</name>
    <dbReference type="NCBI Taxonomy" id="1314674"/>
    <lineage>
        <taxon>Eukaryota</taxon>
        <taxon>Fungi</taxon>
        <taxon>Dikarya</taxon>
        <taxon>Basidiomycota</taxon>
        <taxon>Agaricomycotina</taxon>
        <taxon>Agaricomycetes</taxon>
        <taxon>Agaricomycetidae</taxon>
        <taxon>Agaricales</taxon>
        <taxon>Marasmiineae</taxon>
        <taxon>Physalacriaceae</taxon>
        <taxon>Cylindrobasidium</taxon>
    </lineage>
</organism>
<keyword evidence="1" id="KW-0862">Zinc</keyword>
<feature type="domain" description="C2H2-type" evidence="3">
    <location>
        <begin position="501"/>
        <end position="530"/>
    </location>
</feature>
<feature type="region of interest" description="Disordered" evidence="2">
    <location>
        <begin position="752"/>
        <end position="968"/>
    </location>
</feature>
<evidence type="ECO:0000313" key="4">
    <source>
        <dbReference type="EMBL" id="KIY67785.1"/>
    </source>
</evidence>
<evidence type="ECO:0000256" key="1">
    <source>
        <dbReference type="PROSITE-ProRule" id="PRU00042"/>
    </source>
</evidence>
<feature type="compositionally biased region" description="Polar residues" evidence="2">
    <location>
        <begin position="132"/>
        <end position="145"/>
    </location>
</feature>
<feature type="compositionally biased region" description="Polar residues" evidence="2">
    <location>
        <begin position="314"/>
        <end position="323"/>
    </location>
</feature>
<feature type="compositionally biased region" description="Polar residues" evidence="2">
    <location>
        <begin position="229"/>
        <end position="243"/>
    </location>
</feature>
<accession>A0A0D7BC24</accession>
<evidence type="ECO:0000256" key="2">
    <source>
        <dbReference type="SAM" id="MobiDB-lite"/>
    </source>
</evidence>
<feature type="region of interest" description="Disordered" evidence="2">
    <location>
        <begin position="514"/>
        <end position="551"/>
    </location>
</feature>
<dbReference type="InterPro" id="IPR013087">
    <property type="entry name" value="Znf_C2H2_type"/>
</dbReference>
<feature type="compositionally biased region" description="Basic and acidic residues" evidence="2">
    <location>
        <begin position="1102"/>
        <end position="1114"/>
    </location>
</feature>
<dbReference type="SMART" id="SM00355">
    <property type="entry name" value="ZnF_C2H2"/>
    <property type="match status" value="2"/>
</dbReference>
<feature type="compositionally biased region" description="Basic and acidic residues" evidence="2">
    <location>
        <begin position="58"/>
        <end position="78"/>
    </location>
</feature>
<feature type="compositionally biased region" description="Basic and acidic residues" evidence="2">
    <location>
        <begin position="519"/>
        <end position="530"/>
    </location>
</feature>